<dbReference type="AlphaFoldDB" id="A0A6A4WER1"/>
<name>A0A6A4WER1_AMPAM</name>
<dbReference type="PANTHER" id="PTHR33776:SF3">
    <property type="entry name" value="PHD-TYPE DOMAIN-CONTAINING PROTEIN"/>
    <property type="match status" value="1"/>
</dbReference>
<protein>
    <recommendedName>
        <fullName evidence="3">Endonuclease/exonuclease/phosphatase domain-containing protein</fullName>
    </recommendedName>
</protein>
<proteinExistence type="predicted"/>
<evidence type="ECO:0000313" key="2">
    <source>
        <dbReference type="Proteomes" id="UP000440578"/>
    </source>
</evidence>
<dbReference type="EMBL" id="VIIS01000843">
    <property type="protein sequence ID" value="KAF0304473.1"/>
    <property type="molecule type" value="Genomic_DNA"/>
</dbReference>
<reference evidence="1 2" key="1">
    <citation type="submission" date="2019-07" db="EMBL/GenBank/DDBJ databases">
        <title>Draft genome assembly of a fouling barnacle, Amphibalanus amphitrite (Darwin, 1854): The first reference genome for Thecostraca.</title>
        <authorList>
            <person name="Kim W."/>
        </authorList>
    </citation>
    <scope>NUCLEOTIDE SEQUENCE [LARGE SCALE GENOMIC DNA]</scope>
    <source>
        <strain evidence="1">SNU_AA5</strain>
        <tissue evidence="1">Soma without cirri and trophi</tissue>
    </source>
</reference>
<organism evidence="1 2">
    <name type="scientific">Amphibalanus amphitrite</name>
    <name type="common">Striped barnacle</name>
    <name type="synonym">Balanus amphitrite</name>
    <dbReference type="NCBI Taxonomy" id="1232801"/>
    <lineage>
        <taxon>Eukaryota</taxon>
        <taxon>Metazoa</taxon>
        <taxon>Ecdysozoa</taxon>
        <taxon>Arthropoda</taxon>
        <taxon>Crustacea</taxon>
        <taxon>Multicrustacea</taxon>
        <taxon>Cirripedia</taxon>
        <taxon>Thoracica</taxon>
        <taxon>Thoracicalcarea</taxon>
        <taxon>Balanomorpha</taxon>
        <taxon>Balanoidea</taxon>
        <taxon>Balanidae</taxon>
        <taxon>Amphibalaninae</taxon>
        <taxon>Amphibalanus</taxon>
    </lineage>
</organism>
<comment type="caution">
    <text evidence="1">The sequence shown here is derived from an EMBL/GenBank/DDBJ whole genome shotgun (WGS) entry which is preliminary data.</text>
</comment>
<gene>
    <name evidence="1" type="ORF">FJT64_023700</name>
</gene>
<dbReference type="PANTHER" id="PTHR33776">
    <property type="entry name" value="ENDO/EXONUCLEASE/PHOSPHATASE DOMAIN-CONTAINING PROTEIN"/>
    <property type="match status" value="1"/>
</dbReference>
<dbReference type="Gene3D" id="3.60.10.10">
    <property type="entry name" value="Endonuclease/exonuclease/phosphatase"/>
    <property type="match status" value="1"/>
</dbReference>
<dbReference type="InterPro" id="IPR036691">
    <property type="entry name" value="Endo/exonu/phosph_ase_sf"/>
</dbReference>
<keyword evidence="2" id="KW-1185">Reference proteome</keyword>
<evidence type="ECO:0000313" key="1">
    <source>
        <dbReference type="EMBL" id="KAF0304473.1"/>
    </source>
</evidence>
<accession>A0A6A4WER1</accession>
<sequence length="188" mass="20524">MGLNGRRALIVGAIYRPPSAAAVPDIDALRDQLTYVLAKDKPVYALGDTNFDVLRPTKAGVASYVQLLNDLSLSQLITTPTRPGSNATLIDHIITNSPELTTDAEVTPVNISDHDLVTASVRGIKPHQQRRVITVRSTRQLNQDALCLDLLLADWSPVYQAASTTAKWAAWKAVWDPIIDQHMPHTGV</sequence>
<dbReference type="Proteomes" id="UP000440578">
    <property type="component" value="Unassembled WGS sequence"/>
</dbReference>
<evidence type="ECO:0008006" key="3">
    <source>
        <dbReference type="Google" id="ProtNLM"/>
    </source>
</evidence>
<dbReference type="SUPFAM" id="SSF56219">
    <property type="entry name" value="DNase I-like"/>
    <property type="match status" value="1"/>
</dbReference>